<sequence length="90" mass="10433">EKQKVEKEQKLDQEKGIIRQAFAEVAQIRAKETNPATFTKQDYQKIKNWQKKLGKLSKEKIADDFVVADIQDLQNSLQELEKLCNQAVKS</sequence>
<feature type="non-terminal residue" evidence="1">
    <location>
        <position position="1"/>
    </location>
</feature>
<accession>A0ACA9SKT5</accession>
<dbReference type="EMBL" id="CAJVQC010131669">
    <property type="protein sequence ID" value="CAG8841786.1"/>
    <property type="molecule type" value="Genomic_DNA"/>
</dbReference>
<feature type="non-terminal residue" evidence="1">
    <location>
        <position position="90"/>
    </location>
</feature>
<gene>
    <name evidence="1" type="ORF">RPERSI_LOCUS32023</name>
</gene>
<name>A0ACA9SKT5_9GLOM</name>
<keyword evidence="2" id="KW-1185">Reference proteome</keyword>
<evidence type="ECO:0000313" key="2">
    <source>
        <dbReference type="Proteomes" id="UP000789920"/>
    </source>
</evidence>
<comment type="caution">
    <text evidence="1">The sequence shown here is derived from an EMBL/GenBank/DDBJ whole genome shotgun (WGS) entry which is preliminary data.</text>
</comment>
<proteinExistence type="predicted"/>
<reference evidence="1" key="1">
    <citation type="submission" date="2021-06" db="EMBL/GenBank/DDBJ databases">
        <authorList>
            <person name="Kallberg Y."/>
            <person name="Tangrot J."/>
            <person name="Rosling A."/>
        </authorList>
    </citation>
    <scope>NUCLEOTIDE SEQUENCE</scope>
    <source>
        <strain evidence="1">MA461A</strain>
    </source>
</reference>
<organism evidence="1 2">
    <name type="scientific">Racocetra persica</name>
    <dbReference type="NCBI Taxonomy" id="160502"/>
    <lineage>
        <taxon>Eukaryota</taxon>
        <taxon>Fungi</taxon>
        <taxon>Fungi incertae sedis</taxon>
        <taxon>Mucoromycota</taxon>
        <taxon>Glomeromycotina</taxon>
        <taxon>Glomeromycetes</taxon>
        <taxon>Diversisporales</taxon>
        <taxon>Gigasporaceae</taxon>
        <taxon>Racocetra</taxon>
    </lineage>
</organism>
<dbReference type="Proteomes" id="UP000789920">
    <property type="component" value="Unassembled WGS sequence"/>
</dbReference>
<protein>
    <submittedName>
        <fullName evidence="1">14719_t:CDS:1</fullName>
    </submittedName>
</protein>
<evidence type="ECO:0000313" key="1">
    <source>
        <dbReference type="EMBL" id="CAG8841786.1"/>
    </source>
</evidence>